<dbReference type="KEGG" id="phr:C6569_21270"/>
<evidence type="ECO:0000256" key="1">
    <source>
        <dbReference type="SAM" id="SignalP"/>
    </source>
</evidence>
<keyword evidence="4" id="KW-1185">Reference proteome</keyword>
<name>A0A2S0NGV6_9HYPH</name>
<proteinExistence type="predicted"/>
<evidence type="ECO:0000313" key="3">
    <source>
        <dbReference type="EMBL" id="AVO47368.1"/>
    </source>
</evidence>
<dbReference type="AlphaFoldDB" id="A0A2S0NGV6"/>
<organism evidence="3 4">
    <name type="scientific">Phreatobacter cathodiphilus</name>
    <dbReference type="NCBI Taxonomy" id="1868589"/>
    <lineage>
        <taxon>Bacteria</taxon>
        <taxon>Pseudomonadati</taxon>
        <taxon>Pseudomonadota</taxon>
        <taxon>Alphaproteobacteria</taxon>
        <taxon>Hyphomicrobiales</taxon>
        <taxon>Phreatobacteraceae</taxon>
        <taxon>Phreatobacter</taxon>
    </lineage>
</organism>
<dbReference type="Pfam" id="PF13670">
    <property type="entry name" value="PepSY_2"/>
    <property type="match status" value="1"/>
</dbReference>
<sequence>MPHQHRSASVPAFHRRVMLAATLALTIAAVPLAAARADDRPVTPQERVQIENSLRQAGFTRWGDIEFDDGHFDVDDAIAADGGKYDLELSSVDFSIIKRERDD</sequence>
<reference evidence="3 4" key="1">
    <citation type="submission" date="2018-03" db="EMBL/GenBank/DDBJ databases">
        <title>Genome sequencing of Phreatobacter sp.</title>
        <authorList>
            <person name="Kim S.-J."/>
            <person name="Heo J."/>
            <person name="Kwon S.-W."/>
        </authorList>
    </citation>
    <scope>NUCLEOTIDE SEQUENCE [LARGE SCALE GENOMIC DNA]</scope>
    <source>
        <strain evidence="3 4">S-12</strain>
    </source>
</reference>
<dbReference type="InterPro" id="IPR025711">
    <property type="entry name" value="PepSY"/>
</dbReference>
<evidence type="ECO:0000313" key="4">
    <source>
        <dbReference type="Proteomes" id="UP000237889"/>
    </source>
</evidence>
<dbReference type="OrthoDB" id="7933638at2"/>
<keyword evidence="1" id="KW-0732">Signal</keyword>
<dbReference type="EMBL" id="CP027668">
    <property type="protein sequence ID" value="AVO47368.1"/>
    <property type="molecule type" value="Genomic_DNA"/>
</dbReference>
<accession>A0A2S0NGV6</accession>
<gene>
    <name evidence="3" type="ORF">C6569_21270</name>
</gene>
<feature type="chain" id="PRO_5015727875" evidence="1">
    <location>
        <begin position="34"/>
        <end position="103"/>
    </location>
</feature>
<feature type="domain" description="PepSY" evidence="2">
    <location>
        <begin position="19"/>
        <end position="100"/>
    </location>
</feature>
<feature type="signal peptide" evidence="1">
    <location>
        <begin position="1"/>
        <end position="33"/>
    </location>
</feature>
<evidence type="ECO:0000259" key="2">
    <source>
        <dbReference type="Pfam" id="PF13670"/>
    </source>
</evidence>
<dbReference type="Proteomes" id="UP000237889">
    <property type="component" value="Chromosome"/>
</dbReference>
<protein>
    <submittedName>
        <fullName evidence="3">PepSY domain-containing protein</fullName>
    </submittedName>
</protein>